<feature type="domain" description="Thioredoxin" evidence="4">
    <location>
        <begin position="1"/>
        <end position="145"/>
    </location>
</feature>
<evidence type="ECO:0000256" key="1">
    <source>
        <dbReference type="ARBA" id="ARBA00022559"/>
    </source>
</evidence>
<keyword evidence="2" id="KW-0049">Antioxidant</keyword>
<dbReference type="InterPro" id="IPR000866">
    <property type="entry name" value="AhpC/TSA"/>
</dbReference>
<keyword evidence="1" id="KW-0575">Peroxidase</keyword>
<dbReference type="RefSeq" id="WP_008514586.1">
    <property type="nucleotide sequence ID" value="NZ_ACJM01000002.1"/>
</dbReference>
<protein>
    <submittedName>
        <fullName evidence="5">Alkyl hydroperoxide reductase/ Thiol specific antioxidant/ Mal allergen</fullName>
    </submittedName>
</protein>
<dbReference type="AlphaFoldDB" id="C0GD71"/>
<proteinExistence type="predicted"/>
<dbReference type="Pfam" id="PF00578">
    <property type="entry name" value="AhpC-TSA"/>
    <property type="match status" value="1"/>
</dbReference>
<reference evidence="5 6" key="1">
    <citation type="submission" date="2009-02" db="EMBL/GenBank/DDBJ databases">
        <title>Sequencing of the draft genome and assembly of Dethiobacter alkaliphilus AHT 1.</title>
        <authorList>
            <consortium name="US DOE Joint Genome Institute (JGI-PGF)"/>
            <person name="Lucas S."/>
            <person name="Copeland A."/>
            <person name="Lapidus A."/>
            <person name="Glavina del Rio T."/>
            <person name="Dalin E."/>
            <person name="Tice H."/>
            <person name="Bruce D."/>
            <person name="Goodwin L."/>
            <person name="Pitluck S."/>
            <person name="Larimer F."/>
            <person name="Land M.L."/>
            <person name="Hauser L."/>
            <person name="Muyzer G."/>
        </authorList>
    </citation>
    <scope>NUCLEOTIDE SEQUENCE [LARGE SCALE GENOMIC DNA]</scope>
    <source>
        <strain evidence="5 6">AHT 1</strain>
    </source>
</reference>
<dbReference type="PANTHER" id="PTHR43110">
    <property type="entry name" value="THIOL PEROXIDASE"/>
    <property type="match status" value="1"/>
</dbReference>
<sequence length="153" mass="17146">MDFLLKDQNGTDIRLSDFKGKKVLLSFHPLAWTSVCSDQMSSLEENRENFAALNTIALGLSVDSLPCKKAWADSLGISGTSLLCDFWPHGDVASQYGVFRDKHGTSERANIILDENGREMFRKIYPIKELPDINEIIERLKNPPALDSTDKDS</sequence>
<accession>C0GD71</accession>
<comment type="caution">
    <text evidence="5">The sequence shown here is derived from an EMBL/GenBank/DDBJ whole genome shotgun (WGS) entry which is preliminary data.</text>
</comment>
<dbReference type="InterPro" id="IPR050455">
    <property type="entry name" value="Tpx_Peroxidase_subfamily"/>
</dbReference>
<dbReference type="eggNOG" id="COG1225">
    <property type="taxonomic scope" value="Bacteria"/>
</dbReference>
<dbReference type="InterPro" id="IPR013766">
    <property type="entry name" value="Thioredoxin_domain"/>
</dbReference>
<dbReference type="STRING" id="555088.DealDRAFT_0522"/>
<dbReference type="PANTHER" id="PTHR43110:SF1">
    <property type="entry name" value="THIOL PEROXIDASE"/>
    <property type="match status" value="1"/>
</dbReference>
<gene>
    <name evidence="5" type="ORF">DealDRAFT_0522</name>
</gene>
<organism evidence="5 6">
    <name type="scientific">Dethiobacter alkaliphilus AHT 1</name>
    <dbReference type="NCBI Taxonomy" id="555088"/>
    <lineage>
        <taxon>Bacteria</taxon>
        <taxon>Bacillati</taxon>
        <taxon>Bacillota</taxon>
        <taxon>Dethiobacteria</taxon>
        <taxon>Dethiobacterales</taxon>
        <taxon>Dethiobacteraceae</taxon>
        <taxon>Dethiobacter</taxon>
    </lineage>
</organism>
<evidence type="ECO:0000259" key="4">
    <source>
        <dbReference type="PROSITE" id="PS51352"/>
    </source>
</evidence>
<evidence type="ECO:0000256" key="3">
    <source>
        <dbReference type="ARBA" id="ARBA00023284"/>
    </source>
</evidence>
<dbReference type="Gene3D" id="3.40.30.10">
    <property type="entry name" value="Glutaredoxin"/>
    <property type="match status" value="1"/>
</dbReference>
<dbReference type="OrthoDB" id="9812811at2"/>
<dbReference type="PROSITE" id="PS51352">
    <property type="entry name" value="THIOREDOXIN_2"/>
    <property type="match status" value="1"/>
</dbReference>
<dbReference type="Proteomes" id="UP000006443">
    <property type="component" value="Unassembled WGS sequence"/>
</dbReference>
<dbReference type="SUPFAM" id="SSF52833">
    <property type="entry name" value="Thioredoxin-like"/>
    <property type="match status" value="1"/>
</dbReference>
<dbReference type="InterPro" id="IPR036249">
    <property type="entry name" value="Thioredoxin-like_sf"/>
</dbReference>
<evidence type="ECO:0000256" key="2">
    <source>
        <dbReference type="ARBA" id="ARBA00022862"/>
    </source>
</evidence>
<keyword evidence="6" id="KW-1185">Reference proteome</keyword>
<dbReference type="GO" id="GO:0004601">
    <property type="term" value="F:peroxidase activity"/>
    <property type="evidence" value="ECO:0007669"/>
    <property type="project" value="UniProtKB-KW"/>
</dbReference>
<keyword evidence="3" id="KW-0676">Redox-active center</keyword>
<evidence type="ECO:0000313" key="6">
    <source>
        <dbReference type="Proteomes" id="UP000006443"/>
    </source>
</evidence>
<evidence type="ECO:0000313" key="5">
    <source>
        <dbReference type="EMBL" id="EEG78592.1"/>
    </source>
</evidence>
<keyword evidence="1" id="KW-0560">Oxidoreductase</keyword>
<name>C0GD71_DETAL</name>
<dbReference type="EMBL" id="ACJM01000002">
    <property type="protein sequence ID" value="EEG78592.1"/>
    <property type="molecule type" value="Genomic_DNA"/>
</dbReference>